<name>A0A5B9W8V5_9BACT</name>
<organism evidence="2 3">
    <name type="scientific">Aquisphaera giovannonii</name>
    <dbReference type="NCBI Taxonomy" id="406548"/>
    <lineage>
        <taxon>Bacteria</taxon>
        <taxon>Pseudomonadati</taxon>
        <taxon>Planctomycetota</taxon>
        <taxon>Planctomycetia</taxon>
        <taxon>Isosphaerales</taxon>
        <taxon>Isosphaeraceae</taxon>
        <taxon>Aquisphaera</taxon>
    </lineage>
</organism>
<reference evidence="2 3" key="1">
    <citation type="submission" date="2019-08" db="EMBL/GenBank/DDBJ databases">
        <title>Deep-cultivation of Planctomycetes and their phenomic and genomic characterization uncovers novel biology.</title>
        <authorList>
            <person name="Wiegand S."/>
            <person name="Jogler M."/>
            <person name="Boedeker C."/>
            <person name="Pinto D."/>
            <person name="Vollmers J."/>
            <person name="Rivas-Marin E."/>
            <person name="Kohn T."/>
            <person name="Peeters S.H."/>
            <person name="Heuer A."/>
            <person name="Rast P."/>
            <person name="Oberbeckmann S."/>
            <person name="Bunk B."/>
            <person name="Jeske O."/>
            <person name="Meyerdierks A."/>
            <person name="Storesund J.E."/>
            <person name="Kallscheuer N."/>
            <person name="Luecker S."/>
            <person name="Lage O.M."/>
            <person name="Pohl T."/>
            <person name="Merkel B.J."/>
            <person name="Hornburger P."/>
            <person name="Mueller R.-W."/>
            <person name="Bruemmer F."/>
            <person name="Labrenz M."/>
            <person name="Spormann A.M."/>
            <person name="Op den Camp H."/>
            <person name="Overmann J."/>
            <person name="Amann R."/>
            <person name="Jetten M.S.M."/>
            <person name="Mascher T."/>
            <person name="Medema M.H."/>
            <person name="Devos D.P."/>
            <person name="Kaster A.-K."/>
            <person name="Ovreas L."/>
            <person name="Rohde M."/>
            <person name="Galperin M.Y."/>
            <person name="Jogler C."/>
        </authorList>
    </citation>
    <scope>NUCLEOTIDE SEQUENCE [LARGE SCALE GENOMIC DNA]</scope>
    <source>
        <strain evidence="2 3">OJF2</strain>
    </source>
</reference>
<dbReference type="RefSeq" id="WP_148596199.1">
    <property type="nucleotide sequence ID" value="NZ_CP042997.1"/>
</dbReference>
<dbReference type="Pfam" id="PF12684">
    <property type="entry name" value="DUF3799"/>
    <property type="match status" value="1"/>
</dbReference>
<sequence length="267" mass="29589">MIRYDLPAGEYHAHPARSKSYLWKHYSGTPAHAEYGVAETSNAMDLGTAVHLAALEPEKFETDVERGPDDRRGNKWKNALEAGLAYGRLVLTSGDYDKARRVGDAARKLPIVLQLSEAQILHEASAFWTDPETGLECRCRPDIYCPAFEIMADLKTTSDASAFTWAKRAADMGYHAQEAWYSDGWQAAGGGDVDGFVFIVIESDYPHLAAAYELTPQAVQEGRMAMRKALLSYRDCRAAGSFPGYPETVQELDLPGWAYKETKLLSV</sequence>
<dbReference type="OrthoDB" id="291382at2"/>
<evidence type="ECO:0000313" key="3">
    <source>
        <dbReference type="Proteomes" id="UP000324233"/>
    </source>
</evidence>
<dbReference type="EMBL" id="CP042997">
    <property type="protein sequence ID" value="QEH36525.1"/>
    <property type="molecule type" value="Genomic_DNA"/>
</dbReference>
<dbReference type="Proteomes" id="UP000324233">
    <property type="component" value="Chromosome"/>
</dbReference>
<keyword evidence="3" id="KW-1185">Reference proteome</keyword>
<evidence type="ECO:0000313" key="2">
    <source>
        <dbReference type="EMBL" id="QEH36525.1"/>
    </source>
</evidence>
<protein>
    <submittedName>
        <fullName evidence="2">Exodeoxyribonuclease 8</fullName>
        <ecNumber evidence="2">3.1.11.-</ecNumber>
    </submittedName>
</protein>
<dbReference type="Gene3D" id="3.90.320.10">
    <property type="match status" value="1"/>
</dbReference>
<dbReference type="KEGG" id="agv:OJF2_51090"/>
<proteinExistence type="predicted"/>
<dbReference type="InterPro" id="IPR011604">
    <property type="entry name" value="PDDEXK-like_dom_sf"/>
</dbReference>
<gene>
    <name evidence="2" type="primary">recE</name>
    <name evidence="2" type="ORF">OJF2_51090</name>
</gene>
<dbReference type="GO" id="GO:0016787">
    <property type="term" value="F:hydrolase activity"/>
    <property type="evidence" value="ECO:0007669"/>
    <property type="project" value="UniProtKB-KW"/>
</dbReference>
<dbReference type="EC" id="3.1.11.-" evidence="2"/>
<accession>A0A5B9W8V5</accession>
<feature type="domain" description="Putative exodeoxyribonuclease 8 PDDEXK-like" evidence="1">
    <location>
        <begin position="38"/>
        <end position="250"/>
    </location>
</feature>
<dbReference type="AlphaFoldDB" id="A0A5B9W8V5"/>
<keyword evidence="2" id="KW-0378">Hydrolase</keyword>
<dbReference type="InterPro" id="IPR024432">
    <property type="entry name" value="Put_RecE_PDDEXK-like_dom"/>
</dbReference>
<evidence type="ECO:0000259" key="1">
    <source>
        <dbReference type="Pfam" id="PF12684"/>
    </source>
</evidence>